<dbReference type="RefSeq" id="WP_377390687.1">
    <property type="nucleotide sequence ID" value="NZ_JBHSAN010000024.1"/>
</dbReference>
<sequence length="79" mass="8557">MTKGAGEILVGDRVTYFTSSPSSGGLCRHGKVVAPPIADPYTAILWVPTRPDGAADDTEPTWVRHDRVVDIIPARERRG</sequence>
<gene>
    <name evidence="1" type="ORF">ACFS2C_15800</name>
</gene>
<evidence type="ECO:0000313" key="2">
    <source>
        <dbReference type="Proteomes" id="UP001597478"/>
    </source>
</evidence>
<dbReference type="EMBL" id="JBHUOF010000021">
    <property type="protein sequence ID" value="MFD2800856.1"/>
    <property type="molecule type" value="Genomic_DNA"/>
</dbReference>
<protein>
    <submittedName>
        <fullName evidence="1">Uncharacterized protein</fullName>
    </submittedName>
</protein>
<reference evidence="2" key="1">
    <citation type="journal article" date="2019" name="Int. J. Syst. Evol. Microbiol.">
        <title>The Global Catalogue of Microorganisms (GCM) 10K type strain sequencing project: providing services to taxonomists for standard genome sequencing and annotation.</title>
        <authorList>
            <consortium name="The Broad Institute Genomics Platform"/>
            <consortium name="The Broad Institute Genome Sequencing Center for Infectious Disease"/>
            <person name="Wu L."/>
            <person name="Ma J."/>
        </authorList>
    </citation>
    <scope>NUCLEOTIDE SEQUENCE [LARGE SCALE GENOMIC DNA]</scope>
    <source>
        <strain evidence="2">IBRC-M 10906</strain>
    </source>
</reference>
<name>A0ABW5WC77_9PSEU</name>
<accession>A0ABW5WC77</accession>
<proteinExistence type="predicted"/>
<organism evidence="1 2">
    <name type="scientific">Prauserella oleivorans</name>
    <dbReference type="NCBI Taxonomy" id="1478153"/>
    <lineage>
        <taxon>Bacteria</taxon>
        <taxon>Bacillati</taxon>
        <taxon>Actinomycetota</taxon>
        <taxon>Actinomycetes</taxon>
        <taxon>Pseudonocardiales</taxon>
        <taxon>Pseudonocardiaceae</taxon>
        <taxon>Prauserella</taxon>
    </lineage>
</organism>
<evidence type="ECO:0000313" key="1">
    <source>
        <dbReference type="EMBL" id="MFD2800856.1"/>
    </source>
</evidence>
<comment type="caution">
    <text evidence="1">The sequence shown here is derived from an EMBL/GenBank/DDBJ whole genome shotgun (WGS) entry which is preliminary data.</text>
</comment>
<dbReference type="Proteomes" id="UP001597478">
    <property type="component" value="Unassembled WGS sequence"/>
</dbReference>
<keyword evidence="2" id="KW-1185">Reference proteome</keyword>